<dbReference type="Proteomes" id="UP000472272">
    <property type="component" value="Chromosome 6"/>
</dbReference>
<dbReference type="AlphaFoldDB" id="A0A670IKS1"/>
<proteinExistence type="predicted"/>
<accession>A0A670IKS1</accession>
<name>A0A670IKS1_PODMU</name>
<reference evidence="1 2" key="1">
    <citation type="journal article" date="2019" name="Proc. Natl. Acad. Sci. U.S.A.">
        <title>Regulatory changes in pterin and carotenoid genes underlie balanced color polymorphisms in the wall lizard.</title>
        <authorList>
            <person name="Andrade P."/>
            <person name="Pinho C."/>
            <person name="Perez I de Lanuza G."/>
            <person name="Afonso S."/>
            <person name="Brejcha J."/>
            <person name="Rubin C.J."/>
            <person name="Wallerman O."/>
            <person name="Pereira P."/>
            <person name="Sabatino S.J."/>
            <person name="Bellati A."/>
            <person name="Pellitteri-Rosa D."/>
            <person name="Bosakova Z."/>
            <person name="Bunikis I."/>
            <person name="Carretero M.A."/>
            <person name="Feiner N."/>
            <person name="Marsik P."/>
            <person name="Pauperio F."/>
            <person name="Salvi D."/>
            <person name="Soler L."/>
            <person name="While G.M."/>
            <person name="Uller T."/>
            <person name="Font E."/>
            <person name="Andersson L."/>
            <person name="Carneiro M."/>
        </authorList>
    </citation>
    <scope>NUCLEOTIDE SEQUENCE</scope>
</reference>
<organism evidence="1 2">
    <name type="scientific">Podarcis muralis</name>
    <name type="common">Wall lizard</name>
    <name type="synonym">Lacerta muralis</name>
    <dbReference type="NCBI Taxonomy" id="64176"/>
    <lineage>
        <taxon>Eukaryota</taxon>
        <taxon>Metazoa</taxon>
        <taxon>Chordata</taxon>
        <taxon>Craniata</taxon>
        <taxon>Vertebrata</taxon>
        <taxon>Euteleostomi</taxon>
        <taxon>Lepidosauria</taxon>
        <taxon>Squamata</taxon>
        <taxon>Bifurcata</taxon>
        <taxon>Unidentata</taxon>
        <taxon>Episquamata</taxon>
        <taxon>Laterata</taxon>
        <taxon>Lacertibaenia</taxon>
        <taxon>Lacertidae</taxon>
        <taxon>Podarcis</taxon>
    </lineage>
</organism>
<reference evidence="1" key="2">
    <citation type="submission" date="2025-08" db="UniProtKB">
        <authorList>
            <consortium name="Ensembl"/>
        </authorList>
    </citation>
    <scope>IDENTIFICATION</scope>
</reference>
<reference evidence="1" key="3">
    <citation type="submission" date="2025-09" db="UniProtKB">
        <authorList>
            <consortium name="Ensembl"/>
        </authorList>
    </citation>
    <scope>IDENTIFICATION</scope>
</reference>
<dbReference type="Ensembl" id="ENSPMRT00000013005.1">
    <property type="protein sequence ID" value="ENSPMRP00000012184.1"/>
    <property type="gene ID" value="ENSPMRG00000008146.1"/>
</dbReference>
<evidence type="ECO:0000313" key="1">
    <source>
        <dbReference type="Ensembl" id="ENSPMRP00000012184.1"/>
    </source>
</evidence>
<evidence type="ECO:0000313" key="2">
    <source>
        <dbReference type="Proteomes" id="UP000472272"/>
    </source>
</evidence>
<sequence length="155" mass="17597">MGAVEPIVELLYSPFQMMLRLMGAGNLKEIQIHLCQCLPANQGDRDFIKQHYIQPRDFLIHRQYISLNNNNSNNNLLFIPCPSGWVSPATLVACNRIKSTIEHQHNSSSSNNNNSDSNNNTYTILSSLYLINVIIYYWTYSGNIKLCLKGLSTLC</sequence>
<keyword evidence="2" id="KW-1185">Reference proteome</keyword>
<protein>
    <submittedName>
        <fullName evidence="1">Uncharacterized protein</fullName>
    </submittedName>
</protein>